<dbReference type="Proteomes" id="UP000038040">
    <property type="component" value="Unplaced"/>
</dbReference>
<proteinExistence type="predicted"/>
<feature type="region of interest" description="Disordered" evidence="1">
    <location>
        <begin position="1"/>
        <end position="20"/>
    </location>
</feature>
<evidence type="ECO:0000256" key="1">
    <source>
        <dbReference type="SAM" id="MobiDB-lite"/>
    </source>
</evidence>
<accession>A0A0N4U997</accession>
<dbReference type="EMBL" id="UYYG01001162">
    <property type="protein sequence ID" value="VDN57679.1"/>
    <property type="molecule type" value="Genomic_DNA"/>
</dbReference>
<reference evidence="5" key="1">
    <citation type="submission" date="2017-02" db="UniProtKB">
        <authorList>
            <consortium name="WormBaseParasite"/>
        </authorList>
    </citation>
    <scope>IDENTIFICATION</scope>
</reference>
<evidence type="ECO:0000313" key="2">
    <source>
        <dbReference type="EMBL" id="VDN57679.1"/>
    </source>
</evidence>
<evidence type="ECO:0000313" key="5">
    <source>
        <dbReference type="WBParaSite" id="DME_0000364701-mRNA-1"/>
    </source>
</evidence>
<keyword evidence="4" id="KW-1185">Reference proteome</keyword>
<evidence type="ECO:0000313" key="4">
    <source>
        <dbReference type="Proteomes" id="UP000274756"/>
    </source>
</evidence>
<dbReference type="WBParaSite" id="DME_0000364701-mRNA-1">
    <property type="protein sequence ID" value="DME_0000364701-mRNA-1"/>
    <property type="gene ID" value="DME_0000364701"/>
</dbReference>
<name>A0A0N4U997_DRAME</name>
<dbReference type="AlphaFoldDB" id="A0A0N4U997"/>
<dbReference type="Proteomes" id="UP000274756">
    <property type="component" value="Unassembled WGS sequence"/>
</dbReference>
<sequence>MKIRKFRSENPFTVDSANSSSVSHSDFMIINTPFSSSIGGMPTSNDISEGFISRAQRTAQDWELSSEV</sequence>
<reference evidence="2 4" key="2">
    <citation type="submission" date="2018-11" db="EMBL/GenBank/DDBJ databases">
        <authorList>
            <consortium name="Pathogen Informatics"/>
        </authorList>
    </citation>
    <scope>NUCLEOTIDE SEQUENCE [LARGE SCALE GENOMIC DNA]</scope>
</reference>
<protein>
    <submittedName>
        <fullName evidence="2 5">Uncharacterized protein</fullName>
    </submittedName>
</protein>
<evidence type="ECO:0000313" key="3">
    <source>
        <dbReference type="Proteomes" id="UP000038040"/>
    </source>
</evidence>
<gene>
    <name evidence="2" type="ORF">DME_LOCUS7652</name>
</gene>
<organism evidence="3 5">
    <name type="scientific">Dracunculus medinensis</name>
    <name type="common">Guinea worm</name>
    <dbReference type="NCBI Taxonomy" id="318479"/>
    <lineage>
        <taxon>Eukaryota</taxon>
        <taxon>Metazoa</taxon>
        <taxon>Ecdysozoa</taxon>
        <taxon>Nematoda</taxon>
        <taxon>Chromadorea</taxon>
        <taxon>Rhabditida</taxon>
        <taxon>Spirurina</taxon>
        <taxon>Dracunculoidea</taxon>
        <taxon>Dracunculidae</taxon>
        <taxon>Dracunculus</taxon>
    </lineage>
</organism>